<dbReference type="InterPro" id="IPR036770">
    <property type="entry name" value="Ankyrin_rpt-contain_sf"/>
</dbReference>
<evidence type="ECO:0000313" key="12">
    <source>
        <dbReference type="EMBL" id="CAG00722.1"/>
    </source>
</evidence>
<dbReference type="PRINTS" id="PR00405">
    <property type="entry name" value="REVINTRACTNG"/>
</dbReference>
<dbReference type="InterPro" id="IPR004148">
    <property type="entry name" value="BAR_dom"/>
</dbReference>
<evidence type="ECO:0000256" key="4">
    <source>
        <dbReference type="ARBA" id="ARBA00023043"/>
    </source>
</evidence>
<accession>Q4SF60</accession>
<dbReference type="GO" id="GO:0010008">
    <property type="term" value="C:endosome membrane"/>
    <property type="evidence" value="ECO:0007669"/>
    <property type="project" value="UniProtKB-SubCell"/>
</dbReference>
<keyword evidence="3 7" id="KW-0862">Zinc</keyword>
<dbReference type="SUPFAM" id="SSF103657">
    <property type="entry name" value="BAR/IMD domain-like"/>
    <property type="match status" value="1"/>
</dbReference>
<dbReference type="SUPFAM" id="SSF50729">
    <property type="entry name" value="PH domain-like"/>
    <property type="match status" value="1"/>
</dbReference>
<dbReference type="GO" id="GO:0005096">
    <property type="term" value="F:GTPase activator activity"/>
    <property type="evidence" value="ECO:0007669"/>
    <property type="project" value="UniProtKB-KW"/>
</dbReference>
<feature type="non-terminal residue" evidence="12">
    <location>
        <position position="1"/>
    </location>
</feature>
<evidence type="ECO:0000256" key="8">
    <source>
        <dbReference type="SAM" id="Coils"/>
    </source>
</evidence>
<keyword evidence="8" id="KW-0175">Coiled coil</keyword>
<keyword evidence="7" id="KW-0967">Endosome</keyword>
<comment type="domain">
    <text evidence="7">The BAR domain mediates homodimerization, it can neither bind membrane nor impart curvature, but instead requires the neighboring PH domain to achieve these functions.</text>
</comment>
<evidence type="ECO:0000256" key="1">
    <source>
        <dbReference type="ARBA" id="ARBA00022723"/>
    </source>
</evidence>
<dbReference type="EMBL" id="CAAE01014608">
    <property type="protein sequence ID" value="CAG00722.1"/>
    <property type="molecule type" value="Genomic_DNA"/>
</dbReference>
<dbReference type="OrthoDB" id="10070851at2759"/>
<dbReference type="Pfam" id="PF12796">
    <property type="entry name" value="Ank_2"/>
    <property type="match status" value="1"/>
</dbReference>
<evidence type="ECO:0000256" key="6">
    <source>
        <dbReference type="PROSITE-ProRule" id="PRU00288"/>
    </source>
</evidence>
<dbReference type="FunFam" id="2.30.29.30:FF:000026">
    <property type="entry name" value="Arf-GAP with coiled-coil, ANK repeat and PH domain-containing protein 2"/>
    <property type="match status" value="1"/>
</dbReference>
<reference evidence="12" key="2">
    <citation type="submission" date="2004-02" db="EMBL/GenBank/DDBJ databases">
        <authorList>
            <consortium name="Genoscope"/>
            <consortium name="Whitehead Institute Centre for Genome Research"/>
        </authorList>
    </citation>
    <scope>NUCLEOTIDE SEQUENCE</scope>
</reference>
<dbReference type="InterPro" id="IPR002110">
    <property type="entry name" value="Ankyrin_rpt"/>
</dbReference>
<dbReference type="SUPFAM" id="SSF48403">
    <property type="entry name" value="Ankyrin repeat"/>
    <property type="match status" value="1"/>
</dbReference>
<dbReference type="SUPFAM" id="SSF57863">
    <property type="entry name" value="ArfGap/RecO-like zinc finger"/>
    <property type="match status" value="2"/>
</dbReference>
<feature type="repeat" description="ANK" evidence="5">
    <location>
        <begin position="717"/>
        <end position="749"/>
    </location>
</feature>
<dbReference type="PROSITE" id="PS50003">
    <property type="entry name" value="PH_DOMAIN"/>
    <property type="match status" value="1"/>
</dbReference>
<name>Q4SF60_TETNG</name>
<keyword evidence="7" id="KW-0343">GTPase activation</keyword>
<dbReference type="PROSITE" id="PS50088">
    <property type="entry name" value="ANK_REPEAT"/>
    <property type="match status" value="2"/>
</dbReference>
<dbReference type="InterPro" id="IPR001164">
    <property type="entry name" value="ArfGAP_dom"/>
</dbReference>
<comment type="domain">
    <text evidence="7">PH domain binds phospholipids including phosphatidic acid, phosphatidylinositol 3-phosphate, phosphatidylinositol 3,5-bisphosphate (PIP2) and phosphatidylinositol 3,4,5-trisphosphate (PIP3). May mediate protein binding to PIP2 or PIP3 containing membranes.</text>
</comment>
<feature type="coiled-coil region" evidence="8">
    <location>
        <begin position="77"/>
        <end position="111"/>
    </location>
</feature>
<evidence type="ECO:0000259" key="10">
    <source>
        <dbReference type="PROSITE" id="PS50003"/>
    </source>
</evidence>
<dbReference type="InterPro" id="IPR027267">
    <property type="entry name" value="AH/BAR_dom_sf"/>
</dbReference>
<organism evidence="12">
    <name type="scientific">Tetraodon nigroviridis</name>
    <name type="common">Spotted green pufferfish</name>
    <name type="synonym">Chelonodon nigroviridis</name>
    <dbReference type="NCBI Taxonomy" id="99883"/>
    <lineage>
        <taxon>Eukaryota</taxon>
        <taxon>Metazoa</taxon>
        <taxon>Chordata</taxon>
        <taxon>Craniata</taxon>
        <taxon>Vertebrata</taxon>
        <taxon>Euteleostomi</taxon>
        <taxon>Actinopterygii</taxon>
        <taxon>Neopterygii</taxon>
        <taxon>Teleostei</taxon>
        <taxon>Neoteleostei</taxon>
        <taxon>Acanthomorphata</taxon>
        <taxon>Eupercaria</taxon>
        <taxon>Tetraodontiformes</taxon>
        <taxon>Tetradontoidea</taxon>
        <taxon>Tetraodontidae</taxon>
        <taxon>Tetraodon</taxon>
    </lineage>
</organism>
<comment type="function">
    <text evidence="7">GTPase-activating protein for the ADP ribosylation factor family.</text>
</comment>
<dbReference type="Pfam" id="PF01412">
    <property type="entry name" value="ArfGap"/>
    <property type="match status" value="2"/>
</dbReference>
<comment type="caution">
    <text evidence="12">The sequence shown here is derived from an EMBL/GenBank/DDBJ whole genome shotgun (WGS) entry which is preliminary data.</text>
</comment>
<feature type="domain" description="Arf-GAP" evidence="11">
    <location>
        <begin position="455"/>
        <end position="602"/>
    </location>
</feature>
<gene>
    <name evidence="12" type="ORF">GSTENG00019241001</name>
</gene>
<comment type="subcellular location">
    <subcellularLocation>
        <location evidence="7">Endosome membrane</location>
        <topology evidence="7">Peripheral membrane protein</topology>
    </subcellularLocation>
</comment>
<dbReference type="Pfam" id="PF16746">
    <property type="entry name" value="BAR_3"/>
    <property type="match status" value="1"/>
</dbReference>
<dbReference type="InterPro" id="IPR011993">
    <property type="entry name" value="PH-like_dom_sf"/>
</dbReference>
<keyword evidence="7" id="KW-0677">Repeat</keyword>
<dbReference type="InterPro" id="IPR037278">
    <property type="entry name" value="ARFGAP/RecO"/>
</dbReference>
<dbReference type="Gene3D" id="1.25.40.20">
    <property type="entry name" value="Ankyrin repeat-containing domain"/>
    <property type="match status" value="1"/>
</dbReference>
<dbReference type="SMART" id="SM00233">
    <property type="entry name" value="PH"/>
    <property type="match status" value="1"/>
</dbReference>
<keyword evidence="2 6" id="KW-0863">Zinc-finger</keyword>
<dbReference type="InterPro" id="IPR038508">
    <property type="entry name" value="ArfGAP_dom_sf"/>
</dbReference>
<reference evidence="12" key="1">
    <citation type="journal article" date="2004" name="Nature">
        <title>Genome duplication in the teleost fish Tetraodon nigroviridis reveals the early vertebrate proto-karyotype.</title>
        <authorList>
            <person name="Jaillon O."/>
            <person name="Aury J.-M."/>
            <person name="Brunet F."/>
            <person name="Petit J.-L."/>
            <person name="Stange-Thomann N."/>
            <person name="Mauceli E."/>
            <person name="Bouneau L."/>
            <person name="Fischer C."/>
            <person name="Ozouf-Costaz C."/>
            <person name="Bernot A."/>
            <person name="Nicaud S."/>
            <person name="Jaffe D."/>
            <person name="Fisher S."/>
            <person name="Lutfalla G."/>
            <person name="Dossat C."/>
            <person name="Segurens B."/>
            <person name="Dasilva C."/>
            <person name="Salanoubat M."/>
            <person name="Levy M."/>
            <person name="Boudet N."/>
            <person name="Castellano S."/>
            <person name="Anthouard V."/>
            <person name="Jubin C."/>
            <person name="Castelli V."/>
            <person name="Katinka M."/>
            <person name="Vacherie B."/>
            <person name="Biemont C."/>
            <person name="Skalli Z."/>
            <person name="Cattolico L."/>
            <person name="Poulain J."/>
            <person name="De Berardinis V."/>
            <person name="Cruaud C."/>
            <person name="Duprat S."/>
            <person name="Brottier P."/>
            <person name="Coutanceau J.-P."/>
            <person name="Gouzy J."/>
            <person name="Parra G."/>
            <person name="Lardier G."/>
            <person name="Chapple C."/>
            <person name="McKernan K.J."/>
            <person name="McEwan P."/>
            <person name="Bosak S."/>
            <person name="Kellis M."/>
            <person name="Volff J.-N."/>
            <person name="Guigo R."/>
            <person name="Zody M.C."/>
            <person name="Mesirov J."/>
            <person name="Lindblad-Toh K."/>
            <person name="Birren B."/>
            <person name="Nusbaum C."/>
            <person name="Kahn D."/>
            <person name="Robinson-Rechavi M."/>
            <person name="Laudet V."/>
            <person name="Schachter V."/>
            <person name="Quetier F."/>
            <person name="Saurin W."/>
            <person name="Scarpelli C."/>
            <person name="Wincker P."/>
            <person name="Lander E.S."/>
            <person name="Weissenbach J."/>
            <person name="Roest Crollius H."/>
        </authorList>
    </citation>
    <scope>NUCLEOTIDE SEQUENCE [LARGE SCALE GENOMIC DNA]</scope>
</reference>
<evidence type="ECO:0000256" key="9">
    <source>
        <dbReference type="SAM" id="MobiDB-lite"/>
    </source>
</evidence>
<dbReference type="InterPro" id="IPR001849">
    <property type="entry name" value="PH_domain"/>
</dbReference>
<dbReference type="SMART" id="SM00105">
    <property type="entry name" value="ArfGap"/>
    <property type="match status" value="1"/>
</dbReference>
<dbReference type="Gene3D" id="2.30.29.30">
    <property type="entry name" value="Pleckstrin-homology domain (PH domain)/Phosphotyrosine-binding domain (PTB)"/>
    <property type="match status" value="1"/>
</dbReference>
<dbReference type="KEGG" id="tng:GSTEN00019241G001"/>
<evidence type="ECO:0000256" key="5">
    <source>
        <dbReference type="PROSITE-ProRule" id="PRU00023"/>
    </source>
</evidence>
<dbReference type="Gene3D" id="1.10.220.150">
    <property type="entry name" value="Arf GTPase activating protein"/>
    <property type="match status" value="2"/>
</dbReference>
<dbReference type="PROSITE" id="PS50115">
    <property type="entry name" value="ARFGAP"/>
    <property type="match status" value="1"/>
</dbReference>
<evidence type="ECO:0000256" key="7">
    <source>
        <dbReference type="RuleBase" id="RU369028"/>
    </source>
</evidence>
<dbReference type="PANTHER" id="PTHR23180">
    <property type="entry name" value="CENTAURIN/ARF"/>
    <property type="match status" value="1"/>
</dbReference>
<dbReference type="GO" id="GO:0008270">
    <property type="term" value="F:zinc ion binding"/>
    <property type="evidence" value="ECO:0007669"/>
    <property type="project" value="UniProtKB-KW"/>
</dbReference>
<dbReference type="AlphaFoldDB" id="Q4SF60"/>
<dbReference type="CDD" id="cd13250">
    <property type="entry name" value="PH_ACAP"/>
    <property type="match status" value="1"/>
</dbReference>
<sequence>MTVKLDFEECLKDSPRFRTSPIYPKLSVGKLGPGMFPSEFGGGAEAVTNAVHHADKLPKVKARPNRSVGHGSRPTPLPVARAEIEEVQNDVSELETRLEKLVKQCQAMVEASRAYCQTSKSFVNGLRELGHHCSGDAMMEGCLEKFSKTLSAILEGQGELIETMQSVKTKLQTFVKEDVRRFKDVRKEFERSSECLEGAQARNAQAPRGKQHEVEEASNALLNARRGFRSEALDYVLQINVIEAKKKTDILMAHTQFVLNSAREKRDMEQRHAAVKKKDISYDDSIMDFNADAANGIAMEGYLYKRASNAFKTWSRYRCITPEPLWARRLSSSFSVFRRWFSIQKNQLVYQKKFKEQPTVVVEDLRLCTVKNSTENERRFCFEVVSPSKCCLLQADSERQQQAWISAVQSSIASAFQEHREDTHSPRQRCSSVSAGPLGGVGGGAGGAHQEGQGPKALEEVQAIPGNKQCCDCGEPGPDWASINLGITLCIECSGIHRYTHTHTHTWLAVTDLKASSSNRSLGVHFSKVRSLILDSWEPELIKLMCELGNTVINRIYEARIEEMTIKKPHPSSSREEKESWIRSKYVEKKFIQKLPVTGRNVLLLRRSSAVKTRTMTAPRPPLKPKPNRATLPRLTEVEEPEEDLSGLHPGALLYRSAALQNFPIMADALAHGADANWVNVAEESSTPLIQAVSANALAACEFLLQNGAHVNQADSNGRGPLHHATILGHTGLVCLFLKRGADYNAKDKNQKDPISIAVDNANADIVTLLRIAKMNKEMREMDGAFGQPGDETYQDIFRDFSHMASNNPEKLKRRSAD</sequence>
<proteinExistence type="predicted"/>
<dbReference type="Pfam" id="PF00169">
    <property type="entry name" value="PH"/>
    <property type="match status" value="1"/>
</dbReference>
<dbReference type="Gene3D" id="1.20.1270.60">
    <property type="entry name" value="Arfaptin homology (AH) domain/BAR domain"/>
    <property type="match status" value="1"/>
</dbReference>
<dbReference type="SMART" id="SM00248">
    <property type="entry name" value="ANK"/>
    <property type="match status" value="3"/>
</dbReference>
<protein>
    <recommendedName>
        <fullName evidence="7">Arf-GAP with coiled-coil, ANK repeat and PH domain-containing protein</fullName>
        <shortName evidence="7">Cnt-b</shortName>
    </recommendedName>
    <alternativeName>
        <fullName evidence="7">Centaurin-beta</fullName>
    </alternativeName>
</protein>
<feature type="region of interest" description="Disordered" evidence="9">
    <location>
        <begin position="614"/>
        <end position="633"/>
    </location>
</feature>
<dbReference type="PROSITE" id="PS50297">
    <property type="entry name" value="ANK_REP_REGION"/>
    <property type="match status" value="1"/>
</dbReference>
<feature type="repeat" description="ANK" evidence="5">
    <location>
        <begin position="684"/>
        <end position="716"/>
    </location>
</feature>
<dbReference type="FunFam" id="1.25.40.20:FF:000020">
    <property type="entry name" value="Arf-GAP with coiled-coil, ANK repeat and PH domain-containing protein 2"/>
    <property type="match status" value="1"/>
</dbReference>
<keyword evidence="1 7" id="KW-0479">Metal-binding</keyword>
<dbReference type="PANTHER" id="PTHR23180:SF197">
    <property type="entry name" value="ARF-GAP WITH COILED-COIL, ANK REPEAT AND PH DOMAIN-CONTAINING PROTEIN 1"/>
    <property type="match status" value="1"/>
</dbReference>
<comment type="activity regulation">
    <text evidence="7">GAP activity stimulated by phosphatidylinositol 4,5-bisphosphate (PIP2) and phosphatidic acid.</text>
</comment>
<evidence type="ECO:0000256" key="2">
    <source>
        <dbReference type="ARBA" id="ARBA00022771"/>
    </source>
</evidence>
<feature type="domain" description="PH" evidence="10">
    <location>
        <begin position="296"/>
        <end position="413"/>
    </location>
</feature>
<evidence type="ECO:0000259" key="11">
    <source>
        <dbReference type="PROSITE" id="PS50115"/>
    </source>
</evidence>
<evidence type="ECO:0000256" key="3">
    <source>
        <dbReference type="ARBA" id="ARBA00022833"/>
    </source>
</evidence>
<keyword evidence="4 5" id="KW-0040">ANK repeat</keyword>
<dbReference type="InterPro" id="IPR045258">
    <property type="entry name" value="ACAP1/2/3-like"/>
</dbReference>